<evidence type="ECO:0000313" key="5">
    <source>
        <dbReference type="EMBL" id="EAR22614.1"/>
    </source>
</evidence>
<gene>
    <name evidence="5" type="ORF">NB231_09188</name>
</gene>
<evidence type="ECO:0000256" key="1">
    <source>
        <dbReference type="ARBA" id="ARBA00009156"/>
    </source>
</evidence>
<dbReference type="InterPro" id="IPR043129">
    <property type="entry name" value="ATPase_NBD"/>
</dbReference>
<dbReference type="Pfam" id="PF02782">
    <property type="entry name" value="FGGY_C"/>
    <property type="match status" value="1"/>
</dbReference>
<proteinExistence type="inferred from homology"/>
<keyword evidence="2" id="KW-0808">Transferase</keyword>
<accession>A4BN15</accession>
<dbReference type="EMBL" id="AAOF01000002">
    <property type="protein sequence ID" value="EAR22614.1"/>
    <property type="molecule type" value="Genomic_DNA"/>
</dbReference>
<dbReference type="PANTHER" id="PTHR43095:SF5">
    <property type="entry name" value="XYLULOSE KINASE"/>
    <property type="match status" value="1"/>
</dbReference>
<reference evidence="5 6" key="1">
    <citation type="submission" date="2006-02" db="EMBL/GenBank/DDBJ databases">
        <authorList>
            <person name="Waterbury J."/>
            <person name="Ferriera S."/>
            <person name="Johnson J."/>
            <person name="Kravitz S."/>
            <person name="Halpern A."/>
            <person name="Remington K."/>
            <person name="Beeson K."/>
            <person name="Tran B."/>
            <person name="Rogers Y.-H."/>
            <person name="Friedman R."/>
            <person name="Venter J.C."/>
        </authorList>
    </citation>
    <scope>NUCLEOTIDE SEQUENCE [LARGE SCALE GENOMIC DNA]</scope>
    <source>
        <strain evidence="5 6">Nb-231</strain>
    </source>
</reference>
<evidence type="ECO:0000313" key="6">
    <source>
        <dbReference type="Proteomes" id="UP000003374"/>
    </source>
</evidence>
<keyword evidence="3" id="KW-0418">Kinase</keyword>
<dbReference type="PANTHER" id="PTHR43095">
    <property type="entry name" value="SUGAR KINASE"/>
    <property type="match status" value="1"/>
</dbReference>
<dbReference type="SUPFAM" id="SSF53067">
    <property type="entry name" value="Actin-like ATPase domain"/>
    <property type="match status" value="2"/>
</dbReference>
<feature type="domain" description="Carbohydrate kinase FGGY C-terminal" evidence="4">
    <location>
        <begin position="239"/>
        <end position="414"/>
    </location>
</feature>
<organism evidence="5 6">
    <name type="scientific">Nitrococcus mobilis Nb-231</name>
    <dbReference type="NCBI Taxonomy" id="314278"/>
    <lineage>
        <taxon>Bacteria</taxon>
        <taxon>Pseudomonadati</taxon>
        <taxon>Pseudomonadota</taxon>
        <taxon>Gammaproteobacteria</taxon>
        <taxon>Chromatiales</taxon>
        <taxon>Ectothiorhodospiraceae</taxon>
        <taxon>Nitrococcus</taxon>
    </lineage>
</organism>
<dbReference type="GO" id="GO:0005975">
    <property type="term" value="P:carbohydrate metabolic process"/>
    <property type="evidence" value="ECO:0007669"/>
    <property type="project" value="InterPro"/>
</dbReference>
<dbReference type="InterPro" id="IPR018485">
    <property type="entry name" value="FGGY_C"/>
</dbReference>
<evidence type="ECO:0000256" key="3">
    <source>
        <dbReference type="ARBA" id="ARBA00022777"/>
    </source>
</evidence>
<dbReference type="AlphaFoldDB" id="A4BN15"/>
<keyword evidence="6" id="KW-1185">Reference proteome</keyword>
<dbReference type="CDD" id="cd07783">
    <property type="entry name" value="ASKHA_NBD_FGGY_SePSK_AtXK1-like"/>
    <property type="match status" value="1"/>
</dbReference>
<dbReference type="eggNOG" id="COG1070">
    <property type="taxonomic scope" value="Bacteria"/>
</dbReference>
<dbReference type="STRING" id="314278.NB231_09188"/>
<comment type="caution">
    <text evidence="5">The sequence shown here is derived from an EMBL/GenBank/DDBJ whole genome shotgun (WGS) entry which is preliminary data.</text>
</comment>
<dbReference type="Proteomes" id="UP000003374">
    <property type="component" value="Unassembled WGS sequence"/>
</dbReference>
<evidence type="ECO:0000259" key="4">
    <source>
        <dbReference type="Pfam" id="PF02782"/>
    </source>
</evidence>
<dbReference type="HOGENOM" id="CLU_009281_0_0_6"/>
<name>A4BN15_9GAMM</name>
<dbReference type="RefSeq" id="WP_005001744.1">
    <property type="nucleotide sequence ID" value="NZ_CH672427.1"/>
</dbReference>
<dbReference type="InterPro" id="IPR050406">
    <property type="entry name" value="FGGY_Carb_Kinase"/>
</dbReference>
<dbReference type="Gene3D" id="3.30.420.40">
    <property type="match status" value="2"/>
</dbReference>
<sequence>MSGVAIGIDLGTGGARAALVDPDALVLATGAAPIAPTRNRDPGAWWHAVARALAALRGRASLAAACALAIDGTSGTVLPVDAAGRPLGPASLYNDPADPENVASLVDILPATSAAHGATSPLAKFLHLQYLPGLARMLHQADWIAGRFTGQFDATDENNALKTGYDPVSRRWPNFLSRLSADPARLPSVHPPGTPLGTILPDVADTLGLPRRTIIAAGTTDGCAAFLATGATEIGEGVTSLGTTLTLKQLSDTPLFAPQFGIYSHRLGDRWLAGGASNVGGAVLAAHFEPAVLARLSAAIDPAVESSLDYYPLLRPGERFPIADPALAPRVTPRPDDDAAFLHGLLEGIARVEALGYNRLAELGGPPLVAVRSVGGGALNATWTVIRARVLGVSMRPAAAEQAAVGAARLALAALS</sequence>
<dbReference type="OrthoDB" id="9805576at2"/>
<evidence type="ECO:0000256" key="2">
    <source>
        <dbReference type="ARBA" id="ARBA00022679"/>
    </source>
</evidence>
<protein>
    <recommendedName>
        <fullName evidence="4">Carbohydrate kinase FGGY C-terminal domain-containing protein</fullName>
    </recommendedName>
</protein>
<dbReference type="GO" id="GO:0016301">
    <property type="term" value="F:kinase activity"/>
    <property type="evidence" value="ECO:0007669"/>
    <property type="project" value="UniProtKB-KW"/>
</dbReference>
<comment type="similarity">
    <text evidence="1">Belongs to the FGGY kinase family.</text>
</comment>